<feature type="region of interest" description="Disordered" evidence="1">
    <location>
        <begin position="148"/>
        <end position="168"/>
    </location>
</feature>
<keyword evidence="3" id="KW-0449">Lipoprotein</keyword>
<proteinExistence type="predicted"/>
<feature type="chain" id="PRO_5030544199" evidence="2">
    <location>
        <begin position="28"/>
        <end position="168"/>
    </location>
</feature>
<protein>
    <submittedName>
        <fullName evidence="3">Putative small lipoprotein YifL</fullName>
    </submittedName>
</protein>
<sequence>MRLQPIPRRMSARLAVTTALAASLTLAACGQGPAEDDTPPAEAEAAAPETPEAPADGAEVAEVTSSGPPAYAAAYPGAQPSPSDAPTTDLGGTATFTTSDSPEAVIDFYQTRARDSGLSTVSALKQGQTQAYAAVDPEGRGATLQVVAEPSEADDSQTRVSVTWTAGQ</sequence>
<gene>
    <name evidence="3" type="ORF">FHS65_001454</name>
</gene>
<evidence type="ECO:0000256" key="2">
    <source>
        <dbReference type="SAM" id="SignalP"/>
    </source>
</evidence>
<accession>A0A7W9A3T9</accession>
<organism evidence="3 4">
    <name type="scientific">Brevundimonas halotolerans</name>
    <dbReference type="NCBI Taxonomy" id="69670"/>
    <lineage>
        <taxon>Bacteria</taxon>
        <taxon>Pseudomonadati</taxon>
        <taxon>Pseudomonadota</taxon>
        <taxon>Alphaproteobacteria</taxon>
        <taxon>Caulobacterales</taxon>
        <taxon>Caulobacteraceae</taxon>
        <taxon>Brevundimonas</taxon>
    </lineage>
</organism>
<dbReference type="Proteomes" id="UP000548978">
    <property type="component" value="Unassembled WGS sequence"/>
</dbReference>
<evidence type="ECO:0000256" key="1">
    <source>
        <dbReference type="SAM" id="MobiDB-lite"/>
    </source>
</evidence>
<keyword evidence="4" id="KW-1185">Reference proteome</keyword>
<comment type="caution">
    <text evidence="3">The sequence shown here is derived from an EMBL/GenBank/DDBJ whole genome shotgun (WGS) entry which is preliminary data.</text>
</comment>
<evidence type="ECO:0000313" key="4">
    <source>
        <dbReference type="Proteomes" id="UP000548978"/>
    </source>
</evidence>
<feature type="compositionally biased region" description="Low complexity" evidence="1">
    <location>
        <begin position="40"/>
        <end position="58"/>
    </location>
</feature>
<keyword evidence="2" id="KW-0732">Signal</keyword>
<feature type="compositionally biased region" description="Low complexity" evidence="1">
    <location>
        <begin position="65"/>
        <end position="98"/>
    </location>
</feature>
<name>A0A7W9A3T9_9CAUL</name>
<dbReference type="AlphaFoldDB" id="A0A7W9A3T9"/>
<feature type="compositionally biased region" description="Polar residues" evidence="1">
    <location>
        <begin position="158"/>
        <end position="168"/>
    </location>
</feature>
<feature type="region of interest" description="Disordered" evidence="1">
    <location>
        <begin position="30"/>
        <end position="102"/>
    </location>
</feature>
<feature type="signal peptide" evidence="2">
    <location>
        <begin position="1"/>
        <end position="27"/>
    </location>
</feature>
<reference evidence="3 4" key="1">
    <citation type="submission" date="2020-08" db="EMBL/GenBank/DDBJ databases">
        <title>Genomic Encyclopedia of Type Strains, Phase IV (KMG-IV): sequencing the most valuable type-strain genomes for metagenomic binning, comparative biology and taxonomic classification.</title>
        <authorList>
            <person name="Goeker M."/>
        </authorList>
    </citation>
    <scope>NUCLEOTIDE SEQUENCE [LARGE SCALE GENOMIC DNA]</scope>
    <source>
        <strain evidence="3 4">DSM 24448</strain>
    </source>
</reference>
<dbReference type="EMBL" id="JACIJB010000005">
    <property type="protein sequence ID" value="MBB5660703.1"/>
    <property type="molecule type" value="Genomic_DNA"/>
</dbReference>
<evidence type="ECO:0000313" key="3">
    <source>
        <dbReference type="EMBL" id="MBB5660703.1"/>
    </source>
</evidence>
<dbReference type="RefSeq" id="WP_164461995.1">
    <property type="nucleotide sequence ID" value="NZ_JACIJB010000005.1"/>
</dbReference>
<dbReference type="PROSITE" id="PS51257">
    <property type="entry name" value="PROKAR_LIPOPROTEIN"/>
    <property type="match status" value="1"/>
</dbReference>